<dbReference type="CDD" id="cd07719">
    <property type="entry name" value="arylsulfatase_AtsA-like_MBL-fold"/>
    <property type="match status" value="1"/>
</dbReference>
<dbReference type="Gene3D" id="3.60.15.10">
    <property type="entry name" value="Ribonuclease Z/Hydroxyacylglutathione hydrolase-like"/>
    <property type="match status" value="1"/>
</dbReference>
<keyword evidence="1" id="KW-0540">Nuclease</keyword>
<dbReference type="EMBL" id="JBHSWH010000001">
    <property type="protein sequence ID" value="MFC6704281.1"/>
    <property type="molecule type" value="Genomic_DNA"/>
</dbReference>
<keyword evidence="5" id="KW-1185">Reference proteome</keyword>
<evidence type="ECO:0000256" key="2">
    <source>
        <dbReference type="ARBA" id="ARBA00022801"/>
    </source>
</evidence>
<dbReference type="PANTHER" id="PTHR46018">
    <property type="entry name" value="ZINC PHOSPHODIESTERASE ELAC PROTEIN 1"/>
    <property type="match status" value="1"/>
</dbReference>
<protein>
    <submittedName>
        <fullName evidence="4">MBL fold metallo-hydrolase</fullName>
    </submittedName>
</protein>
<dbReference type="Proteomes" id="UP001596298">
    <property type="component" value="Unassembled WGS sequence"/>
</dbReference>
<dbReference type="InterPro" id="IPR036866">
    <property type="entry name" value="RibonucZ/Hydroxyglut_hydro"/>
</dbReference>
<evidence type="ECO:0000313" key="5">
    <source>
        <dbReference type="Proteomes" id="UP001596298"/>
    </source>
</evidence>
<accession>A0ABW2ABX7</accession>
<evidence type="ECO:0000313" key="4">
    <source>
        <dbReference type="EMBL" id="MFC6704281.1"/>
    </source>
</evidence>
<feature type="domain" description="Metallo-beta-lactamase" evidence="3">
    <location>
        <begin position="19"/>
        <end position="221"/>
    </location>
</feature>
<dbReference type="InterPro" id="IPR001279">
    <property type="entry name" value="Metallo-B-lactamas"/>
</dbReference>
<evidence type="ECO:0000259" key="3">
    <source>
        <dbReference type="SMART" id="SM00849"/>
    </source>
</evidence>
<dbReference type="RefSeq" id="WP_382398365.1">
    <property type="nucleotide sequence ID" value="NZ_JBHSWH010000001.1"/>
</dbReference>
<dbReference type="InterPro" id="IPR044094">
    <property type="entry name" value="AtsA-like_MBL-fold"/>
</dbReference>
<proteinExistence type="predicted"/>
<reference evidence="5" key="1">
    <citation type="journal article" date="2019" name="Int. J. Syst. Evol. Microbiol.">
        <title>The Global Catalogue of Microorganisms (GCM) 10K type strain sequencing project: providing services to taxonomists for standard genome sequencing and annotation.</title>
        <authorList>
            <consortium name="The Broad Institute Genomics Platform"/>
            <consortium name="The Broad Institute Genome Sequencing Center for Infectious Disease"/>
            <person name="Wu L."/>
            <person name="Ma J."/>
        </authorList>
    </citation>
    <scope>NUCLEOTIDE SEQUENCE [LARGE SCALE GENOMIC DNA]</scope>
    <source>
        <strain evidence="5">CCUG 58127</strain>
    </source>
</reference>
<dbReference type="SMART" id="SM00849">
    <property type="entry name" value="Lactamase_B"/>
    <property type="match status" value="1"/>
</dbReference>
<sequence>MELVILGSGGGPQPSAHRASPSVAIVHDGAVFIVDAGNGVANQAVAAGLRLRDLRGVFITHHHNDHNADYGNLIGLAWTAGLVTPVQTIGPVPLSAMTDEFVQLNRVDTEHRQALGRPSLRSLFVPSEVTSAGVVYDAGGLTVTAARVTHPPLDAFAYRFDSANGSIVVSGDTAPCDSLIELAKGADILVHEAYSPDDMHLLTDGTNAAVDRLMKHFHGAHTTAEDAGRVAEAAGVRCLALWHLIPRAGVTDGSWVEQASRHFGGVVVASSDLLRLDPAEITVPSLDH</sequence>
<comment type="caution">
    <text evidence="4">The sequence shown here is derived from an EMBL/GenBank/DDBJ whole genome shotgun (WGS) entry which is preliminary data.</text>
</comment>
<evidence type="ECO:0000256" key="1">
    <source>
        <dbReference type="ARBA" id="ARBA00022759"/>
    </source>
</evidence>
<keyword evidence="1" id="KW-0255">Endonuclease</keyword>
<organism evidence="4 5">
    <name type="scientific">Flexivirga alba</name>
    <dbReference type="NCBI Taxonomy" id="702742"/>
    <lineage>
        <taxon>Bacteria</taxon>
        <taxon>Bacillati</taxon>
        <taxon>Actinomycetota</taxon>
        <taxon>Actinomycetes</taxon>
        <taxon>Micrococcales</taxon>
        <taxon>Dermacoccaceae</taxon>
        <taxon>Flexivirga</taxon>
    </lineage>
</organism>
<dbReference type="Pfam" id="PF12706">
    <property type="entry name" value="Lactamase_B_2"/>
    <property type="match status" value="1"/>
</dbReference>
<dbReference type="PANTHER" id="PTHR46018:SF2">
    <property type="entry name" value="ZINC PHOSPHODIESTERASE ELAC PROTEIN 1"/>
    <property type="match status" value="1"/>
</dbReference>
<gene>
    <name evidence="4" type="ORF">ACFQDH_03075</name>
</gene>
<dbReference type="SUPFAM" id="SSF56281">
    <property type="entry name" value="Metallo-hydrolase/oxidoreductase"/>
    <property type="match status" value="1"/>
</dbReference>
<keyword evidence="2" id="KW-0378">Hydrolase</keyword>
<name>A0ABW2ABX7_9MICO</name>